<dbReference type="SUPFAM" id="SSF55785">
    <property type="entry name" value="PYP-like sensor domain (PAS domain)"/>
    <property type="match status" value="1"/>
</dbReference>
<dbReference type="InterPro" id="IPR007891">
    <property type="entry name" value="CHASE3"/>
</dbReference>
<evidence type="ECO:0000256" key="4">
    <source>
        <dbReference type="ARBA" id="ARBA00022679"/>
    </source>
</evidence>
<dbReference type="InterPro" id="IPR036890">
    <property type="entry name" value="HATPase_C_sf"/>
</dbReference>
<dbReference type="Pfam" id="PF00512">
    <property type="entry name" value="HisKA"/>
    <property type="match status" value="1"/>
</dbReference>
<keyword evidence="10" id="KW-1185">Reference proteome</keyword>
<evidence type="ECO:0000256" key="6">
    <source>
        <dbReference type="SAM" id="Coils"/>
    </source>
</evidence>
<keyword evidence="4" id="KW-0808">Transferase</keyword>
<evidence type="ECO:0000313" key="9">
    <source>
        <dbReference type="EMBL" id="MFK2916953.1"/>
    </source>
</evidence>
<dbReference type="PANTHER" id="PTHR42878:SF15">
    <property type="entry name" value="BACTERIOPHYTOCHROME"/>
    <property type="match status" value="1"/>
</dbReference>
<dbReference type="Pfam" id="PF02518">
    <property type="entry name" value="HATPase_c"/>
    <property type="match status" value="1"/>
</dbReference>
<evidence type="ECO:0000256" key="1">
    <source>
        <dbReference type="ARBA" id="ARBA00000085"/>
    </source>
</evidence>
<proteinExistence type="predicted"/>
<name>A0ABW8K5A4_9GAMM</name>
<keyword evidence="5 9" id="KW-0418">Kinase</keyword>
<reference evidence="9 10" key="1">
    <citation type="submission" date="2020-10" db="EMBL/GenBank/DDBJ databases">
        <title>Phylogeny of dyella-like bacteria.</title>
        <authorList>
            <person name="Fu J."/>
        </authorList>
    </citation>
    <scope>NUCLEOTIDE SEQUENCE [LARGE SCALE GENOMIC DNA]</scope>
    <source>
        <strain evidence="9 10">BB4</strain>
    </source>
</reference>
<comment type="caution">
    <text evidence="9">The sequence shown here is derived from an EMBL/GenBank/DDBJ whole genome shotgun (WGS) entry which is preliminary data.</text>
</comment>
<dbReference type="Proteomes" id="UP001620408">
    <property type="component" value="Unassembled WGS sequence"/>
</dbReference>
<feature type="coiled-coil region" evidence="6">
    <location>
        <begin position="339"/>
        <end position="366"/>
    </location>
</feature>
<evidence type="ECO:0000313" key="10">
    <source>
        <dbReference type="Proteomes" id="UP001620408"/>
    </source>
</evidence>
<feature type="transmembrane region" description="Helical" evidence="7">
    <location>
        <begin position="183"/>
        <end position="203"/>
    </location>
</feature>
<dbReference type="InterPro" id="IPR050351">
    <property type="entry name" value="BphY/WalK/GraS-like"/>
</dbReference>
<comment type="catalytic activity">
    <reaction evidence="1">
        <text>ATP + protein L-histidine = ADP + protein N-phospho-L-histidine.</text>
        <dbReference type="EC" id="2.7.13.3"/>
    </reaction>
</comment>
<sequence length="598" mass="66355">MRDQVALRWRLGGLLAAVLVIVALPYIVTRSGARDALDANARVTHSSEVKSLTYRIAYVTRDGEAAMYRLLDGDRNPQVKLRAERAGKEIPSLLAQLRDMTRDDEDQQSRIGALGSTVSGRLALMDQAMLRFQRGDLRGANDALHDSGTLFNMDDLIDGIVRNEDATLLARRREAQQATFNSGLALTITAAAQILLLAIVVIVSERQISRRLRAEEREGQAVQRSQLIVQAVREPIALLDARLSTLLVNAAFGELYGLPSNHPQSLSLTEIGEGAWRDSALLQRLNDVLLLDRELWDYELIQRTIDGVDRHVVINARRLQQGEGGEPVLLLTVSDVTARALVEQQVKELNRQLEGKVAQVSDVNRELEAFSYSVSHDLRAPLRHIAGFTGKLSQHLGEQADEKTHHYIEVISDAARRMALLIEDLLVFSRLGRGALRLQPVDMQSLAEEARVLAESDAPGRRIHWSITPLPIVIGDENMLRTVWQNLLGNAVKYTGKCDVARINVDMHRNGNGDYEFVVGDNGAGFDMQYAGKLFGVFQRLHRASEFPGNGIGLANVRRIVSRHGGKVWADAQPEKGARFHFTLPASDLADAFAQERQ</sequence>
<evidence type="ECO:0000256" key="2">
    <source>
        <dbReference type="ARBA" id="ARBA00012438"/>
    </source>
</evidence>
<dbReference type="Pfam" id="PF05227">
    <property type="entry name" value="CHASE3"/>
    <property type="match status" value="1"/>
</dbReference>
<keyword evidence="6" id="KW-0175">Coiled coil</keyword>
<dbReference type="PROSITE" id="PS50109">
    <property type="entry name" value="HIS_KIN"/>
    <property type="match status" value="1"/>
</dbReference>
<keyword evidence="7" id="KW-0472">Membrane</keyword>
<dbReference type="GO" id="GO:0016301">
    <property type="term" value="F:kinase activity"/>
    <property type="evidence" value="ECO:0007669"/>
    <property type="project" value="UniProtKB-KW"/>
</dbReference>
<dbReference type="SUPFAM" id="SSF55874">
    <property type="entry name" value="ATPase domain of HSP90 chaperone/DNA topoisomerase II/histidine kinase"/>
    <property type="match status" value="1"/>
</dbReference>
<dbReference type="InterPro" id="IPR003594">
    <property type="entry name" value="HATPase_dom"/>
</dbReference>
<dbReference type="InterPro" id="IPR005467">
    <property type="entry name" value="His_kinase_dom"/>
</dbReference>
<evidence type="ECO:0000256" key="7">
    <source>
        <dbReference type="SAM" id="Phobius"/>
    </source>
</evidence>
<dbReference type="EC" id="2.7.13.3" evidence="2"/>
<dbReference type="SUPFAM" id="SSF47384">
    <property type="entry name" value="Homodimeric domain of signal transducing histidine kinase"/>
    <property type="match status" value="1"/>
</dbReference>
<dbReference type="Gene3D" id="3.30.450.20">
    <property type="entry name" value="PAS domain"/>
    <property type="match status" value="1"/>
</dbReference>
<dbReference type="InterPro" id="IPR003661">
    <property type="entry name" value="HisK_dim/P_dom"/>
</dbReference>
<gene>
    <name evidence="9" type="ORF">ISS97_06745</name>
</gene>
<evidence type="ECO:0000259" key="8">
    <source>
        <dbReference type="PROSITE" id="PS50109"/>
    </source>
</evidence>
<accession>A0ABW8K5A4</accession>
<dbReference type="SMART" id="SM00388">
    <property type="entry name" value="HisKA"/>
    <property type="match status" value="1"/>
</dbReference>
<dbReference type="InterPro" id="IPR036097">
    <property type="entry name" value="HisK_dim/P_sf"/>
</dbReference>
<feature type="transmembrane region" description="Helical" evidence="7">
    <location>
        <begin position="7"/>
        <end position="28"/>
    </location>
</feature>
<evidence type="ECO:0000256" key="5">
    <source>
        <dbReference type="ARBA" id="ARBA00022777"/>
    </source>
</evidence>
<dbReference type="EMBL" id="JADIKD010000008">
    <property type="protein sequence ID" value="MFK2916953.1"/>
    <property type="molecule type" value="Genomic_DNA"/>
</dbReference>
<dbReference type="Gene3D" id="1.10.287.130">
    <property type="match status" value="1"/>
</dbReference>
<dbReference type="CDD" id="cd00082">
    <property type="entry name" value="HisKA"/>
    <property type="match status" value="1"/>
</dbReference>
<protein>
    <recommendedName>
        <fullName evidence="2">histidine kinase</fullName>
        <ecNumber evidence="2">2.7.13.3</ecNumber>
    </recommendedName>
</protein>
<dbReference type="SMART" id="SM00387">
    <property type="entry name" value="HATPase_c"/>
    <property type="match status" value="1"/>
</dbReference>
<keyword evidence="3" id="KW-0597">Phosphoprotein</keyword>
<dbReference type="InterPro" id="IPR035965">
    <property type="entry name" value="PAS-like_dom_sf"/>
</dbReference>
<dbReference type="InterPro" id="IPR004358">
    <property type="entry name" value="Sig_transdc_His_kin-like_C"/>
</dbReference>
<dbReference type="PANTHER" id="PTHR42878">
    <property type="entry name" value="TWO-COMPONENT HISTIDINE KINASE"/>
    <property type="match status" value="1"/>
</dbReference>
<dbReference type="PRINTS" id="PR00344">
    <property type="entry name" value="BCTRLSENSOR"/>
</dbReference>
<feature type="domain" description="Histidine kinase" evidence="8">
    <location>
        <begin position="373"/>
        <end position="588"/>
    </location>
</feature>
<organism evidence="9 10">
    <name type="scientific">Dyella koreensis</name>
    <dbReference type="NCBI Taxonomy" id="311235"/>
    <lineage>
        <taxon>Bacteria</taxon>
        <taxon>Pseudomonadati</taxon>
        <taxon>Pseudomonadota</taxon>
        <taxon>Gammaproteobacteria</taxon>
        <taxon>Lysobacterales</taxon>
        <taxon>Rhodanobacteraceae</taxon>
        <taxon>Dyella</taxon>
    </lineage>
</organism>
<keyword evidence="7" id="KW-1133">Transmembrane helix</keyword>
<keyword evidence="7" id="KW-0812">Transmembrane</keyword>
<evidence type="ECO:0000256" key="3">
    <source>
        <dbReference type="ARBA" id="ARBA00022553"/>
    </source>
</evidence>
<dbReference type="RefSeq" id="WP_379987025.1">
    <property type="nucleotide sequence ID" value="NZ_JADIKD010000008.1"/>
</dbReference>
<dbReference type="Gene3D" id="3.30.565.10">
    <property type="entry name" value="Histidine kinase-like ATPase, C-terminal domain"/>
    <property type="match status" value="1"/>
</dbReference>